<protein>
    <submittedName>
        <fullName evidence="1">Uncharacterized protein</fullName>
    </submittedName>
</protein>
<organism evidence="1 2">
    <name type="scientific">Methylorubrum suomiense</name>
    <dbReference type="NCBI Taxonomy" id="144191"/>
    <lineage>
        <taxon>Bacteria</taxon>
        <taxon>Pseudomonadati</taxon>
        <taxon>Pseudomonadota</taxon>
        <taxon>Alphaproteobacteria</taxon>
        <taxon>Hyphomicrobiales</taxon>
        <taxon>Methylobacteriaceae</taxon>
        <taxon>Methylorubrum</taxon>
    </lineage>
</organism>
<dbReference type="EMBL" id="BPRE01000005">
    <property type="protein sequence ID" value="GJE75251.1"/>
    <property type="molecule type" value="Genomic_DNA"/>
</dbReference>
<dbReference type="Proteomes" id="UP001055093">
    <property type="component" value="Unassembled WGS sequence"/>
</dbReference>
<accession>A0ABQ4USN6</accession>
<keyword evidence="2" id="KW-1185">Reference proteome</keyword>
<sequence length="50" mass="5245">MDQLYRGVETSLLVLSLALVLAVTAIPSFSPRAALEVTLPMISVSTSDAP</sequence>
<dbReference type="RefSeq" id="WP_171015374.1">
    <property type="nucleotide sequence ID" value="NZ_BPRE01000005.1"/>
</dbReference>
<evidence type="ECO:0000313" key="1">
    <source>
        <dbReference type="EMBL" id="GJE75251.1"/>
    </source>
</evidence>
<reference evidence="1" key="1">
    <citation type="journal article" date="2021" name="Front. Microbiol.">
        <title>Comprehensive Comparative Genomics and Phenotyping of Methylobacterium Species.</title>
        <authorList>
            <person name="Alessa O."/>
            <person name="Ogura Y."/>
            <person name="Fujitani Y."/>
            <person name="Takami H."/>
            <person name="Hayashi T."/>
            <person name="Sahin N."/>
            <person name="Tani A."/>
        </authorList>
    </citation>
    <scope>NUCLEOTIDE SEQUENCE</scope>
    <source>
        <strain evidence="1">DSM 14458</strain>
    </source>
</reference>
<evidence type="ECO:0000313" key="2">
    <source>
        <dbReference type="Proteomes" id="UP001055093"/>
    </source>
</evidence>
<comment type="caution">
    <text evidence="1">The sequence shown here is derived from an EMBL/GenBank/DDBJ whole genome shotgun (WGS) entry which is preliminary data.</text>
</comment>
<name>A0ABQ4USN6_9HYPH</name>
<proteinExistence type="predicted"/>
<reference evidence="1" key="2">
    <citation type="submission" date="2021-08" db="EMBL/GenBank/DDBJ databases">
        <authorList>
            <person name="Tani A."/>
            <person name="Ola A."/>
            <person name="Ogura Y."/>
            <person name="Katsura K."/>
            <person name="Hayashi T."/>
        </authorList>
    </citation>
    <scope>NUCLEOTIDE SEQUENCE</scope>
    <source>
        <strain evidence="1">DSM 14458</strain>
    </source>
</reference>
<gene>
    <name evidence="1" type="ORF">BGCPKDLD_1833</name>
</gene>